<protein>
    <submittedName>
        <fullName evidence="1">Uncharacterized protein</fullName>
    </submittedName>
</protein>
<evidence type="ECO:0000313" key="1">
    <source>
        <dbReference type="EMBL" id="KAK2634802.1"/>
    </source>
</evidence>
<dbReference type="AlphaFoldDB" id="A0AAD9WLN6"/>
<proteinExistence type="predicted"/>
<dbReference type="EMBL" id="JANJYI010000009">
    <property type="protein sequence ID" value="KAK2634802.1"/>
    <property type="molecule type" value="Genomic_DNA"/>
</dbReference>
<gene>
    <name evidence="1" type="ORF">Ddye_029594</name>
</gene>
<comment type="caution">
    <text evidence="1">The sequence shown here is derived from an EMBL/GenBank/DDBJ whole genome shotgun (WGS) entry which is preliminary data.</text>
</comment>
<reference evidence="1" key="1">
    <citation type="journal article" date="2023" name="Plant J.">
        <title>Genome sequences and population genomics provide insights into the demographic history, inbreeding, and mutation load of two 'living fossil' tree species of Dipteronia.</title>
        <authorList>
            <person name="Feng Y."/>
            <person name="Comes H.P."/>
            <person name="Chen J."/>
            <person name="Zhu S."/>
            <person name="Lu R."/>
            <person name="Zhang X."/>
            <person name="Li P."/>
            <person name="Qiu J."/>
            <person name="Olsen K.M."/>
            <person name="Qiu Y."/>
        </authorList>
    </citation>
    <scope>NUCLEOTIDE SEQUENCE</scope>
    <source>
        <strain evidence="1">KIB01</strain>
    </source>
</reference>
<evidence type="ECO:0000313" key="2">
    <source>
        <dbReference type="Proteomes" id="UP001280121"/>
    </source>
</evidence>
<dbReference type="Proteomes" id="UP001280121">
    <property type="component" value="Unassembled WGS sequence"/>
</dbReference>
<sequence>MQHLILPRQVAFFCCLRHYHTMLAATVTFLIYQQLVKEGGRSEIRFNSREGLCNVVFDMASVANVHLQKARTVLNEARPVLLQAVPAQVLLDSLSRVHFDVFDPSLAQGVLGVPPLWYRLKLKWYSRRKKY</sequence>
<organism evidence="1 2">
    <name type="scientific">Dipteronia dyeriana</name>
    <dbReference type="NCBI Taxonomy" id="168575"/>
    <lineage>
        <taxon>Eukaryota</taxon>
        <taxon>Viridiplantae</taxon>
        <taxon>Streptophyta</taxon>
        <taxon>Embryophyta</taxon>
        <taxon>Tracheophyta</taxon>
        <taxon>Spermatophyta</taxon>
        <taxon>Magnoliopsida</taxon>
        <taxon>eudicotyledons</taxon>
        <taxon>Gunneridae</taxon>
        <taxon>Pentapetalae</taxon>
        <taxon>rosids</taxon>
        <taxon>malvids</taxon>
        <taxon>Sapindales</taxon>
        <taxon>Sapindaceae</taxon>
        <taxon>Hippocastanoideae</taxon>
        <taxon>Acereae</taxon>
        <taxon>Dipteronia</taxon>
    </lineage>
</organism>
<name>A0AAD9WLN6_9ROSI</name>
<accession>A0AAD9WLN6</accession>
<keyword evidence="2" id="KW-1185">Reference proteome</keyword>